<dbReference type="Proteomes" id="UP000026739">
    <property type="component" value="Unassembled WGS sequence"/>
</dbReference>
<dbReference type="InterPro" id="IPR003752">
    <property type="entry name" value="DiS_bond_form_DsbB/BdbC"/>
</dbReference>
<keyword evidence="5" id="KW-0997">Cell inner membrane</keyword>
<evidence type="ECO:0000256" key="3">
    <source>
        <dbReference type="ARBA" id="ARBA00022448"/>
    </source>
</evidence>
<evidence type="ECO:0000256" key="14">
    <source>
        <dbReference type="HAMAP-Rule" id="MF_00286"/>
    </source>
</evidence>
<evidence type="ECO:0000256" key="4">
    <source>
        <dbReference type="ARBA" id="ARBA00022475"/>
    </source>
</evidence>
<keyword evidence="12 14" id="KW-0143">Chaperone</keyword>
<feature type="transmembrane region" description="Helical" evidence="15">
    <location>
        <begin position="143"/>
        <end position="160"/>
    </location>
</feature>
<dbReference type="InterPro" id="IPR022920">
    <property type="entry name" value="Disulphide_bond_form_DsbB"/>
</dbReference>
<dbReference type="InterPro" id="IPR050183">
    <property type="entry name" value="DsbB"/>
</dbReference>
<evidence type="ECO:0000256" key="7">
    <source>
        <dbReference type="ARBA" id="ARBA00022982"/>
    </source>
</evidence>
<feature type="topological domain" description="Cytoplasmic" evidence="14">
    <location>
        <begin position="62"/>
        <end position="67"/>
    </location>
</feature>
<dbReference type="HAMAP" id="MF_00286">
    <property type="entry name" value="DsbB"/>
    <property type="match status" value="1"/>
</dbReference>
<evidence type="ECO:0000256" key="6">
    <source>
        <dbReference type="ARBA" id="ARBA00022692"/>
    </source>
</evidence>
<evidence type="ECO:0000313" key="17">
    <source>
        <dbReference type="Proteomes" id="UP000026739"/>
    </source>
</evidence>
<keyword evidence="4 14" id="KW-1003">Cell membrane</keyword>
<keyword evidence="13 14" id="KW-0676">Redox-active center</keyword>
<feature type="transmembrane region" description="Helical" evidence="15">
    <location>
        <begin position="67"/>
        <end position="85"/>
    </location>
</feature>
<feature type="transmembrane region" description="Helical" evidence="15">
    <location>
        <begin position="9"/>
        <end position="28"/>
    </location>
</feature>
<dbReference type="AlphaFoldDB" id="A0A059KXD8"/>
<dbReference type="GO" id="GO:0015035">
    <property type="term" value="F:protein-disulfide reductase activity"/>
    <property type="evidence" value="ECO:0007669"/>
    <property type="project" value="UniProtKB-UniRule"/>
</dbReference>
<feature type="topological domain" description="Periplasmic" evidence="14">
    <location>
        <begin position="27"/>
        <end position="44"/>
    </location>
</feature>
<accession>A0A059KXD8</accession>
<evidence type="ECO:0000256" key="8">
    <source>
        <dbReference type="ARBA" id="ARBA00022989"/>
    </source>
</evidence>
<keyword evidence="9 14" id="KW-0560">Oxidoreductase</keyword>
<comment type="similarity">
    <text evidence="2 14">Belongs to the DsbB family.</text>
</comment>
<comment type="subcellular location">
    <subcellularLocation>
        <location evidence="1">Cell inner membrane</location>
        <topology evidence="1">Multi-pass membrane protein</topology>
    </subcellularLocation>
    <subcellularLocation>
        <location evidence="14">Cell membrane</location>
        <topology evidence="14">Multi-pass membrane protein</topology>
    </subcellularLocation>
</comment>
<proteinExistence type="inferred from homology"/>
<organism evidence="16 17">
    <name type="scientific">Pseudomonas mandelii PD30</name>
    <dbReference type="NCBI Taxonomy" id="1419583"/>
    <lineage>
        <taxon>Bacteria</taxon>
        <taxon>Pseudomonadati</taxon>
        <taxon>Pseudomonadota</taxon>
        <taxon>Gammaproteobacteria</taxon>
        <taxon>Pseudomonadales</taxon>
        <taxon>Pseudomonadaceae</taxon>
        <taxon>Pseudomonas</taxon>
    </lineage>
</organism>
<dbReference type="InterPro" id="IPR023380">
    <property type="entry name" value="DsbB-like_sf"/>
</dbReference>
<comment type="caution">
    <text evidence="16">The sequence shown here is derived from an EMBL/GenBank/DDBJ whole genome shotgun (WGS) entry which is preliminary data.</text>
</comment>
<protein>
    <recommendedName>
        <fullName evidence="14">Disulfide bond formation protein B</fullName>
    </recommendedName>
    <alternativeName>
        <fullName evidence="14">Disulfide oxidoreductase</fullName>
    </alternativeName>
</protein>
<feature type="topological domain" description="Cytoplasmic" evidence="14">
    <location>
        <begin position="1"/>
        <end position="9"/>
    </location>
</feature>
<comment type="caution">
    <text evidence="14">Lacks conserved residue(s) required for the propagation of feature annotation.</text>
</comment>
<dbReference type="Gene3D" id="1.20.1550.10">
    <property type="entry name" value="DsbB-like"/>
    <property type="match status" value="1"/>
</dbReference>
<dbReference type="PANTHER" id="PTHR36570:SF3">
    <property type="entry name" value="DISULFIDE BOND FORMATION PROTEIN B"/>
    <property type="match status" value="1"/>
</dbReference>
<evidence type="ECO:0000256" key="15">
    <source>
        <dbReference type="SAM" id="Phobius"/>
    </source>
</evidence>
<feature type="transmembrane region" description="Helical" evidence="15">
    <location>
        <begin position="40"/>
        <end position="60"/>
    </location>
</feature>
<keyword evidence="11 14" id="KW-1015">Disulfide bond</keyword>
<feature type="topological domain" description="Cytoplasmic" evidence="14">
    <location>
        <begin position="162"/>
        <end position="183"/>
    </location>
</feature>
<name>A0A059KXD8_9PSED</name>
<keyword evidence="6 14" id="KW-0812">Transmembrane</keyword>
<keyword evidence="8 14" id="KW-1133">Transmembrane helix</keyword>
<dbReference type="PANTHER" id="PTHR36570">
    <property type="entry name" value="DISULFIDE BOND FORMATION PROTEIN B"/>
    <property type="match status" value="1"/>
</dbReference>
<evidence type="ECO:0000256" key="2">
    <source>
        <dbReference type="ARBA" id="ARBA00008823"/>
    </source>
</evidence>
<dbReference type="GO" id="GO:0006457">
    <property type="term" value="P:protein folding"/>
    <property type="evidence" value="ECO:0007669"/>
    <property type="project" value="InterPro"/>
</dbReference>
<dbReference type="Pfam" id="PF02600">
    <property type="entry name" value="DsbB"/>
    <property type="match status" value="1"/>
</dbReference>
<evidence type="ECO:0000256" key="9">
    <source>
        <dbReference type="ARBA" id="ARBA00023002"/>
    </source>
</evidence>
<dbReference type="GO" id="GO:0009055">
    <property type="term" value="F:electron transfer activity"/>
    <property type="evidence" value="ECO:0007669"/>
    <property type="project" value="UniProtKB-UniRule"/>
</dbReference>
<dbReference type="RefSeq" id="WP_033060668.1">
    <property type="nucleotide sequence ID" value="NZ_AZQQ01000097.1"/>
</dbReference>
<dbReference type="eggNOG" id="COG1495">
    <property type="taxonomic scope" value="Bacteria"/>
</dbReference>
<dbReference type="GO" id="GO:0005886">
    <property type="term" value="C:plasma membrane"/>
    <property type="evidence" value="ECO:0007669"/>
    <property type="project" value="UniProtKB-SubCell"/>
</dbReference>
<gene>
    <name evidence="14" type="primary">dsbB</name>
    <name evidence="16" type="ORF">V466_24745</name>
</gene>
<comment type="function">
    <text evidence="14">Required for disulfide bond formation in some periplasmic proteins. Acts by oxidizing the DsbA protein.</text>
</comment>
<evidence type="ECO:0000256" key="13">
    <source>
        <dbReference type="ARBA" id="ARBA00023284"/>
    </source>
</evidence>
<sequence length="183" mass="20225">MSLACSRSLFFMAFIAGALALGVSYYLEYAVGLKPCGLCLLQRFCLALLTGISLVASVHGPGRFGSFLYWMLGLFCSLAGTVTAWRQVLLQSDPMHQLLMCSPNLAVQYKDMPWLCQATQMFKGEAECAEISWTLFDLSIPEWSLLFFMAMTILGLYQLLRVVWKACLRPLSGGSSHRALAGD</sequence>
<dbReference type="SUPFAM" id="SSF158442">
    <property type="entry name" value="DsbB-like"/>
    <property type="match status" value="1"/>
</dbReference>
<keyword evidence="10 14" id="KW-0472">Membrane</keyword>
<dbReference type="EMBL" id="AZQQ01000097">
    <property type="protein sequence ID" value="KDD66525.1"/>
    <property type="molecule type" value="Genomic_DNA"/>
</dbReference>
<keyword evidence="7 14" id="KW-0249">Electron transport</keyword>
<evidence type="ECO:0000256" key="5">
    <source>
        <dbReference type="ARBA" id="ARBA00022519"/>
    </source>
</evidence>
<evidence type="ECO:0000256" key="12">
    <source>
        <dbReference type="ARBA" id="ARBA00023186"/>
    </source>
</evidence>
<evidence type="ECO:0000256" key="1">
    <source>
        <dbReference type="ARBA" id="ARBA00004429"/>
    </source>
</evidence>
<keyword evidence="3 14" id="KW-0813">Transport</keyword>
<evidence type="ECO:0000256" key="10">
    <source>
        <dbReference type="ARBA" id="ARBA00023136"/>
    </source>
</evidence>
<evidence type="ECO:0000256" key="11">
    <source>
        <dbReference type="ARBA" id="ARBA00023157"/>
    </source>
</evidence>
<reference evidence="16 17" key="1">
    <citation type="submission" date="2013-12" db="EMBL/GenBank/DDBJ databases">
        <authorList>
            <person name="Formusa P.A."/>
            <person name="Habash M."/>
            <person name="Lee H."/>
            <person name="Trevors J.T."/>
        </authorList>
    </citation>
    <scope>NUCLEOTIDE SEQUENCE [LARGE SCALE GENOMIC DNA]</scope>
    <source>
        <strain evidence="16 17">PD30</strain>
    </source>
</reference>
<feature type="disulfide bond" description="Redox-active" evidence="14">
    <location>
        <begin position="36"/>
        <end position="39"/>
    </location>
</feature>
<evidence type="ECO:0000313" key="16">
    <source>
        <dbReference type="EMBL" id="KDD66525.1"/>
    </source>
</evidence>